<evidence type="ECO:0000313" key="6">
    <source>
        <dbReference type="Proteomes" id="UP000326251"/>
    </source>
</evidence>
<feature type="domain" description="Gram-positive pilin backbone subunit 2 Cna-B-like" evidence="3">
    <location>
        <begin position="230"/>
        <end position="352"/>
    </location>
</feature>
<dbReference type="InterPro" id="IPR032334">
    <property type="entry name" value="GramPos_pilinBB"/>
</dbReference>
<evidence type="ECO:0000259" key="4">
    <source>
        <dbReference type="Pfam" id="PF17802"/>
    </source>
</evidence>
<dbReference type="InterPro" id="IPR013783">
    <property type="entry name" value="Ig-like_fold"/>
</dbReference>
<dbReference type="AlphaFoldDB" id="A0A5J5E9G6"/>
<evidence type="ECO:0000259" key="3">
    <source>
        <dbReference type="Pfam" id="PF16569"/>
    </source>
</evidence>
<dbReference type="EMBL" id="RZUG01000005">
    <property type="protein sequence ID" value="KAA8825777.1"/>
    <property type="molecule type" value="Genomic_DNA"/>
</dbReference>
<dbReference type="InterPro" id="IPR026466">
    <property type="entry name" value="Fim_isopep_form_D2_dom"/>
</dbReference>
<proteinExistence type="predicted"/>
<feature type="chain" id="PRO_5023919635" evidence="2">
    <location>
        <begin position="30"/>
        <end position="533"/>
    </location>
</feature>
<dbReference type="NCBIfam" id="NF033902">
    <property type="entry name" value="iso_D2_wall_anc"/>
    <property type="match status" value="1"/>
</dbReference>
<name>A0A5J5E9G6_9BIFI</name>
<dbReference type="Pfam" id="PF16569">
    <property type="entry name" value="GramPos_pilinBB"/>
    <property type="match status" value="1"/>
</dbReference>
<reference evidence="5 6" key="1">
    <citation type="journal article" date="2019" name="Syst. Appl. Microbiol.">
        <title>Characterization of Bifidobacterium species in feaces of the Egyptian fruit bat: Description of B. vespertilionis sp. nov. and B. rousetti sp. nov.</title>
        <authorList>
            <person name="Modesto M."/>
            <person name="Satti M."/>
            <person name="Watanabe K."/>
            <person name="Puglisi E."/>
            <person name="Morelli L."/>
            <person name="Huang C.-H."/>
            <person name="Liou J.-S."/>
            <person name="Miyashita M."/>
            <person name="Tamura T."/>
            <person name="Saito S."/>
            <person name="Mori K."/>
            <person name="Huang L."/>
            <person name="Sciavilla P."/>
            <person name="Sandri C."/>
            <person name="Spiezio C."/>
            <person name="Vitali F."/>
            <person name="Cavalieri D."/>
            <person name="Perpetuini G."/>
            <person name="Tofalo R."/>
            <person name="Bonetti A."/>
            <person name="Arita M."/>
            <person name="Mattarelli P."/>
        </authorList>
    </citation>
    <scope>NUCLEOTIDE SEQUENCE [LARGE SCALE GENOMIC DNA]</scope>
    <source>
        <strain evidence="5 6">RST19</strain>
    </source>
</reference>
<gene>
    <name evidence="5" type="ORF">EMO92_04765</name>
</gene>
<dbReference type="GO" id="GO:0005975">
    <property type="term" value="P:carbohydrate metabolic process"/>
    <property type="evidence" value="ECO:0007669"/>
    <property type="project" value="UniProtKB-ARBA"/>
</dbReference>
<keyword evidence="1" id="KW-0812">Transmembrane</keyword>
<dbReference type="Proteomes" id="UP000326251">
    <property type="component" value="Unassembled WGS sequence"/>
</dbReference>
<dbReference type="InterPro" id="IPR041033">
    <property type="entry name" value="SpaA_PFL_dom_1"/>
</dbReference>
<dbReference type="Pfam" id="PF17802">
    <property type="entry name" value="SpaA"/>
    <property type="match status" value="1"/>
</dbReference>
<evidence type="ECO:0000256" key="2">
    <source>
        <dbReference type="SAM" id="SignalP"/>
    </source>
</evidence>
<feature type="signal peptide" evidence="2">
    <location>
        <begin position="1"/>
        <end position="29"/>
    </location>
</feature>
<keyword evidence="2" id="KW-0732">Signal</keyword>
<comment type="caution">
    <text evidence="5">The sequence shown here is derived from an EMBL/GenBank/DDBJ whole genome shotgun (WGS) entry which is preliminary data.</text>
</comment>
<accession>A0A5J5E9G6</accession>
<feature type="transmembrane region" description="Helical" evidence="1">
    <location>
        <begin position="497"/>
        <end position="522"/>
    </location>
</feature>
<dbReference type="InterPro" id="IPR048052">
    <property type="entry name" value="FM1-like"/>
</dbReference>
<keyword evidence="1" id="KW-0472">Membrane</keyword>
<evidence type="ECO:0000256" key="1">
    <source>
        <dbReference type="SAM" id="Phobius"/>
    </source>
</evidence>
<dbReference type="Gene3D" id="2.60.40.740">
    <property type="match status" value="1"/>
</dbReference>
<keyword evidence="1" id="KW-1133">Transmembrane helix</keyword>
<dbReference type="NCBIfam" id="TIGR04226">
    <property type="entry name" value="RrgB_K2N_iso_D2"/>
    <property type="match status" value="1"/>
</dbReference>
<protein>
    <submittedName>
        <fullName evidence="5">Isopeptide-forming domain-containing fimbrial protein</fullName>
    </submittedName>
</protein>
<evidence type="ECO:0000313" key="5">
    <source>
        <dbReference type="EMBL" id="KAA8825777.1"/>
    </source>
</evidence>
<sequence length="533" mass="55185">MEMRKLFAGAAALATLLGGLAFGATTANAAPADDATITVNNAQDGHTYTAYRFATFDNAQGADGTATSVEVNTEAAWREVVYKAADVANGDAVVPAEYGTPANNDYSGTNAAAYVATFDAATARKFVDELSKNIPAGQTGAVAENGVISVNEGWFLVTDTYQSGEETKSGKSALVATQIKNGANTFTKLALDKEDGQGDIEVLGVFNAKNENAPTPPEKTVDHTAATVKVGDVLNYTIKAMVPSTASGYGTYAFTITDTASKGLDVTAGDANPFSVVVKDFDRNGDKTLAADTDYKLTQTGSAAAADGTTTTIAFPNVKDYAGKTIQVTYKGTVTKDAVDEVTNKASVKNHNGQTGEGTPVTKKLGKFEFTKIGVGNDAKGLAAAEFNIKDKDGNVLKFSQDTDGTYYPDANGSETLTSSNGADTLGKIAVRGLAAGTYTVEETKAPGDYAQNFRATFTVTIDDNGGEGTLNKDTLGLVDTINKTVKNVKSITELPLTGAAGTVLFVVVAALLAGSAVTVYAKSRSTKRALTA</sequence>
<feature type="domain" description="SpaA-like prealbumin fold" evidence="4">
    <location>
        <begin position="366"/>
        <end position="471"/>
    </location>
</feature>
<organism evidence="5 6">
    <name type="scientific">Bifidobacterium reuteri</name>
    <dbReference type="NCBI Taxonomy" id="983706"/>
    <lineage>
        <taxon>Bacteria</taxon>
        <taxon>Bacillati</taxon>
        <taxon>Actinomycetota</taxon>
        <taxon>Actinomycetes</taxon>
        <taxon>Bifidobacteriales</taxon>
        <taxon>Bifidobacteriaceae</taxon>
        <taxon>Bifidobacterium</taxon>
    </lineage>
</organism>
<dbReference type="Gene3D" id="2.60.40.10">
    <property type="entry name" value="Immunoglobulins"/>
    <property type="match status" value="1"/>
</dbReference>